<dbReference type="Pfam" id="PF25872">
    <property type="entry name" value="HTH_77"/>
    <property type="match status" value="1"/>
</dbReference>
<organism evidence="6 7">
    <name type="scientific">Polymorphospora rubra</name>
    <dbReference type="NCBI Taxonomy" id="338584"/>
    <lineage>
        <taxon>Bacteria</taxon>
        <taxon>Bacillati</taxon>
        <taxon>Actinomycetota</taxon>
        <taxon>Actinomycetes</taxon>
        <taxon>Micromonosporales</taxon>
        <taxon>Micromonosporaceae</taxon>
        <taxon>Polymorphospora</taxon>
    </lineage>
</organism>
<dbReference type="KEGG" id="pry:Prubr_55580"/>
<dbReference type="SUPFAM" id="SSF46894">
    <property type="entry name" value="C-terminal effector domain of the bipartite response regulators"/>
    <property type="match status" value="1"/>
</dbReference>
<evidence type="ECO:0000256" key="2">
    <source>
        <dbReference type="ARBA" id="ARBA00023125"/>
    </source>
</evidence>
<dbReference type="CDD" id="cd15831">
    <property type="entry name" value="BTAD"/>
    <property type="match status" value="1"/>
</dbReference>
<dbReference type="GO" id="GO:0000160">
    <property type="term" value="P:phosphorelay signal transduction system"/>
    <property type="evidence" value="ECO:0007669"/>
    <property type="project" value="InterPro"/>
</dbReference>
<dbReference type="SUPFAM" id="SSF52540">
    <property type="entry name" value="P-loop containing nucleoside triphosphate hydrolases"/>
    <property type="match status" value="1"/>
</dbReference>
<dbReference type="EMBL" id="AP023359">
    <property type="protein sequence ID" value="BCJ68537.1"/>
    <property type="molecule type" value="Genomic_DNA"/>
</dbReference>
<dbReference type="SMART" id="SM01043">
    <property type="entry name" value="BTAD"/>
    <property type="match status" value="1"/>
</dbReference>
<evidence type="ECO:0000259" key="5">
    <source>
        <dbReference type="PROSITE" id="PS51755"/>
    </source>
</evidence>
<comment type="similarity">
    <text evidence="1">Belongs to the AfsR/DnrI/RedD regulatory family.</text>
</comment>
<gene>
    <name evidence="6" type="ORF">Prubr_55580</name>
</gene>
<dbReference type="SMART" id="SM00862">
    <property type="entry name" value="Trans_reg_C"/>
    <property type="match status" value="1"/>
</dbReference>
<dbReference type="InterPro" id="IPR058852">
    <property type="entry name" value="HTH_77"/>
</dbReference>
<dbReference type="InterPro" id="IPR001867">
    <property type="entry name" value="OmpR/PhoB-type_DNA-bd"/>
</dbReference>
<feature type="DNA-binding region" description="OmpR/PhoB-type" evidence="3">
    <location>
        <begin position="1"/>
        <end position="89"/>
    </location>
</feature>
<dbReference type="GO" id="GO:0003677">
    <property type="term" value="F:DNA binding"/>
    <property type="evidence" value="ECO:0007669"/>
    <property type="project" value="UniProtKB-UniRule"/>
</dbReference>
<evidence type="ECO:0000256" key="4">
    <source>
        <dbReference type="SAM" id="MobiDB-lite"/>
    </source>
</evidence>
<dbReference type="Pfam" id="PF13191">
    <property type="entry name" value="AAA_16"/>
    <property type="match status" value="1"/>
</dbReference>
<dbReference type="Pfam" id="PF00486">
    <property type="entry name" value="Trans_reg_C"/>
    <property type="match status" value="1"/>
</dbReference>
<evidence type="ECO:0000256" key="3">
    <source>
        <dbReference type="PROSITE-ProRule" id="PRU01091"/>
    </source>
</evidence>
<dbReference type="Pfam" id="PF03704">
    <property type="entry name" value="BTAD"/>
    <property type="match status" value="1"/>
</dbReference>
<sequence>MDFRILGPLEVTSGGRPVVLGGHKPRVVLASLLLNRGRLVTVDRLIDDVWADRPPPSAVNALQTYVSRLRGVLGEQTLVRRHGGYTLVVAPGGVDADRFESLLGDGRAALAEGTPQRAVDLLDAAERLWRGPVLAGLRADAVRAEAARLTELRQVAAEARIEALLALGRAAEAAAAAQAVVRAHPLRERARAHLMLALYRQGREAEALDIYHELRALLAGEFGLDPGVQLADLAQAILRRDPDLLPAAPVPPRPRTVTPTRVTVPVDRFIGRRAELADVDALLRAHRLVTLTGPGGSGKTRLARHLCHDLDLPVYMVELADLTDAALVEATVAEAFGLAVLTDLAAVADAVADDPAVLLLDNCEHLVEALAPLVTRLLVELPRVRVLATSRQPLSIGGERRYPVPPLPAGDEAVELFTDRAAALLPHWAATAVDLAAIGDICAALDGLPLAVELAAAQTVALSPTQIRDSLDPLSLGAQRRDLPDRHRSLSHVIGSSHRLLSRSQRDLFTSLSVFAGTFDADAVAAVAGTDVPTLLPDLTGLINSSLLVNVPGPGRRRYRMLETLRRYAGRDLDPRQRLRLCRRHLDWLLPLAAAADQGLRGPDAPRWLGTLRAEQANIRAALAFALGGPAPEDGLRLAADSAWFWYRRSHVAEGTHWLSMALAAVPGARDEDRARALTGLACLRYLVGDLAASGEAITAAMACAERGGTPATLTRAHIYHAYFLGLSGQIERAGRRGGSRWSGPGTPAPTGWWPRR</sequence>
<dbReference type="PANTHER" id="PTHR47691:SF3">
    <property type="entry name" value="HTH-TYPE TRANSCRIPTIONAL REGULATOR RV0890C-RELATED"/>
    <property type="match status" value="1"/>
</dbReference>
<dbReference type="InterPro" id="IPR011990">
    <property type="entry name" value="TPR-like_helical_dom_sf"/>
</dbReference>
<dbReference type="InterPro" id="IPR003593">
    <property type="entry name" value="AAA+_ATPase"/>
</dbReference>
<dbReference type="InterPro" id="IPR027417">
    <property type="entry name" value="P-loop_NTPase"/>
</dbReference>
<proteinExistence type="inferred from homology"/>
<dbReference type="Gene3D" id="1.25.40.10">
    <property type="entry name" value="Tetratricopeptide repeat domain"/>
    <property type="match status" value="1"/>
</dbReference>
<dbReference type="AlphaFoldDB" id="A0A810N5G1"/>
<evidence type="ECO:0000256" key="1">
    <source>
        <dbReference type="ARBA" id="ARBA00005820"/>
    </source>
</evidence>
<dbReference type="GO" id="GO:0006355">
    <property type="term" value="P:regulation of DNA-templated transcription"/>
    <property type="evidence" value="ECO:0007669"/>
    <property type="project" value="InterPro"/>
</dbReference>
<dbReference type="SUPFAM" id="SSF48452">
    <property type="entry name" value="TPR-like"/>
    <property type="match status" value="1"/>
</dbReference>
<dbReference type="SMART" id="SM00382">
    <property type="entry name" value="AAA"/>
    <property type="match status" value="1"/>
</dbReference>
<dbReference type="InterPro" id="IPR005158">
    <property type="entry name" value="BTAD"/>
</dbReference>
<keyword evidence="2 3" id="KW-0238">DNA-binding</keyword>
<evidence type="ECO:0000313" key="6">
    <source>
        <dbReference type="EMBL" id="BCJ68537.1"/>
    </source>
</evidence>
<dbReference type="Gene3D" id="1.10.10.10">
    <property type="entry name" value="Winged helix-like DNA-binding domain superfamily/Winged helix DNA-binding domain"/>
    <property type="match status" value="1"/>
</dbReference>
<dbReference type="PROSITE" id="PS51755">
    <property type="entry name" value="OMPR_PHOB"/>
    <property type="match status" value="1"/>
</dbReference>
<name>A0A810N5G1_9ACTN</name>
<feature type="region of interest" description="Disordered" evidence="4">
    <location>
        <begin position="736"/>
        <end position="757"/>
    </location>
</feature>
<feature type="domain" description="OmpR/PhoB-type" evidence="5">
    <location>
        <begin position="1"/>
        <end position="89"/>
    </location>
</feature>
<dbReference type="InterPro" id="IPR016032">
    <property type="entry name" value="Sig_transdc_resp-reg_C-effctor"/>
</dbReference>
<dbReference type="Gene3D" id="3.40.50.300">
    <property type="entry name" value="P-loop containing nucleotide triphosphate hydrolases"/>
    <property type="match status" value="1"/>
</dbReference>
<dbReference type="PANTHER" id="PTHR47691">
    <property type="entry name" value="REGULATOR-RELATED"/>
    <property type="match status" value="1"/>
</dbReference>
<keyword evidence="7" id="KW-1185">Reference proteome</keyword>
<evidence type="ECO:0000313" key="7">
    <source>
        <dbReference type="Proteomes" id="UP000680866"/>
    </source>
</evidence>
<dbReference type="GO" id="GO:0016887">
    <property type="term" value="F:ATP hydrolysis activity"/>
    <property type="evidence" value="ECO:0007669"/>
    <property type="project" value="InterPro"/>
</dbReference>
<protein>
    <recommendedName>
        <fullName evidence="5">OmpR/PhoB-type domain-containing protein</fullName>
    </recommendedName>
</protein>
<accession>A0A810N5G1</accession>
<feature type="compositionally biased region" description="Low complexity" evidence="4">
    <location>
        <begin position="740"/>
        <end position="757"/>
    </location>
</feature>
<dbReference type="Proteomes" id="UP000680866">
    <property type="component" value="Chromosome"/>
</dbReference>
<dbReference type="RefSeq" id="WP_212817759.1">
    <property type="nucleotide sequence ID" value="NZ_AP023359.1"/>
</dbReference>
<dbReference type="InterPro" id="IPR036388">
    <property type="entry name" value="WH-like_DNA-bd_sf"/>
</dbReference>
<dbReference type="InterPro" id="IPR041664">
    <property type="entry name" value="AAA_16"/>
</dbReference>
<reference evidence="6" key="1">
    <citation type="submission" date="2020-08" db="EMBL/GenBank/DDBJ databases">
        <title>Whole genome shotgun sequence of Polymorphospora rubra NBRC 101157.</title>
        <authorList>
            <person name="Komaki H."/>
            <person name="Tamura T."/>
        </authorList>
    </citation>
    <scope>NUCLEOTIDE SEQUENCE</scope>
    <source>
        <strain evidence="6">NBRC 101157</strain>
    </source>
</reference>